<evidence type="ECO:0000313" key="2">
    <source>
        <dbReference type="EMBL" id="BDE07171.1"/>
    </source>
</evidence>
<keyword evidence="3" id="KW-1185">Reference proteome</keyword>
<keyword evidence="1" id="KW-0732">Signal</keyword>
<evidence type="ECO:0008006" key="4">
    <source>
        <dbReference type="Google" id="ProtNLM"/>
    </source>
</evidence>
<name>A0AAN1XXF4_UNVUL</name>
<sequence length="127" mass="13945">MLPRVLGALALLVVLSLPALAAPCVLPSGKVVILKSEDIDPDVFVWDSRQRVVDYAAGYWHDTHDVLNHSMLAKPGTRAVIVQCEPGIVRPKYVADARDAVGIRLVNGPNRGRYGWVNSQDVHELVR</sequence>
<protein>
    <recommendedName>
        <fullName evidence="4">Rhodanese domain-containing protein</fullName>
    </recommendedName>
</protein>
<dbReference type="KEGG" id="vab:WPS_24470"/>
<evidence type="ECO:0000313" key="3">
    <source>
        <dbReference type="Proteomes" id="UP001317532"/>
    </source>
</evidence>
<accession>A0AAN1XXF4</accession>
<dbReference type="AlphaFoldDB" id="A0AAN1XXF4"/>
<gene>
    <name evidence="2" type="ORF">WPS_24470</name>
</gene>
<dbReference type="EMBL" id="AP025523">
    <property type="protein sequence ID" value="BDE07171.1"/>
    <property type="molecule type" value="Genomic_DNA"/>
</dbReference>
<feature type="signal peptide" evidence="1">
    <location>
        <begin position="1"/>
        <end position="21"/>
    </location>
</feature>
<proteinExistence type="predicted"/>
<feature type="chain" id="PRO_5042989136" description="Rhodanese domain-containing protein" evidence="1">
    <location>
        <begin position="22"/>
        <end position="127"/>
    </location>
</feature>
<reference evidence="2 3" key="1">
    <citation type="journal article" date="2022" name="ISME Commun">
        <title>Vulcanimicrobium alpinus gen. nov. sp. nov., the first cultivated representative of the candidate phylum 'Eremiobacterota', is a metabolically versatile aerobic anoxygenic phototroph.</title>
        <authorList>
            <person name="Yabe S."/>
            <person name="Muto K."/>
            <person name="Abe K."/>
            <person name="Yokota A."/>
            <person name="Staudigel H."/>
            <person name="Tebo B.M."/>
        </authorList>
    </citation>
    <scope>NUCLEOTIDE SEQUENCE [LARGE SCALE GENOMIC DNA]</scope>
    <source>
        <strain evidence="2 3">WC8-2</strain>
    </source>
</reference>
<organism evidence="2 3">
    <name type="scientific">Vulcanimicrobium alpinum</name>
    <dbReference type="NCBI Taxonomy" id="3016050"/>
    <lineage>
        <taxon>Bacteria</taxon>
        <taxon>Bacillati</taxon>
        <taxon>Vulcanimicrobiota</taxon>
        <taxon>Vulcanimicrobiia</taxon>
        <taxon>Vulcanimicrobiales</taxon>
        <taxon>Vulcanimicrobiaceae</taxon>
        <taxon>Vulcanimicrobium</taxon>
    </lineage>
</organism>
<dbReference type="Proteomes" id="UP001317532">
    <property type="component" value="Chromosome"/>
</dbReference>
<evidence type="ECO:0000256" key="1">
    <source>
        <dbReference type="SAM" id="SignalP"/>
    </source>
</evidence>